<organism evidence="2 3">
    <name type="scientific">Callosobruchus maculatus</name>
    <name type="common">Southern cowpea weevil</name>
    <name type="synonym">Pulse bruchid</name>
    <dbReference type="NCBI Taxonomy" id="64391"/>
    <lineage>
        <taxon>Eukaryota</taxon>
        <taxon>Metazoa</taxon>
        <taxon>Ecdysozoa</taxon>
        <taxon>Arthropoda</taxon>
        <taxon>Hexapoda</taxon>
        <taxon>Insecta</taxon>
        <taxon>Pterygota</taxon>
        <taxon>Neoptera</taxon>
        <taxon>Endopterygota</taxon>
        <taxon>Coleoptera</taxon>
        <taxon>Polyphaga</taxon>
        <taxon>Cucujiformia</taxon>
        <taxon>Chrysomeloidea</taxon>
        <taxon>Chrysomelidae</taxon>
        <taxon>Bruchinae</taxon>
        <taxon>Bruchini</taxon>
        <taxon>Callosobruchus</taxon>
    </lineage>
</organism>
<evidence type="ECO:0000256" key="1">
    <source>
        <dbReference type="SAM" id="MobiDB-lite"/>
    </source>
</evidence>
<dbReference type="EMBL" id="CAACVG010002033">
    <property type="protein sequence ID" value="VEN35992.1"/>
    <property type="molecule type" value="Genomic_DNA"/>
</dbReference>
<name>A0A653BKB6_CALMS</name>
<dbReference type="Proteomes" id="UP000410492">
    <property type="component" value="Unassembled WGS sequence"/>
</dbReference>
<feature type="region of interest" description="Disordered" evidence="1">
    <location>
        <begin position="1"/>
        <end position="44"/>
    </location>
</feature>
<dbReference type="AlphaFoldDB" id="A0A653BKB6"/>
<proteinExistence type="predicted"/>
<evidence type="ECO:0000313" key="3">
    <source>
        <dbReference type="Proteomes" id="UP000410492"/>
    </source>
</evidence>
<sequence>MQKKESLQKANKTEEPAHKNQKSGRKTIRAPIQDRQSNGNRNIC</sequence>
<gene>
    <name evidence="2" type="ORF">CALMAC_LOCUS1735</name>
</gene>
<keyword evidence="3" id="KW-1185">Reference proteome</keyword>
<evidence type="ECO:0000313" key="2">
    <source>
        <dbReference type="EMBL" id="VEN35992.1"/>
    </source>
</evidence>
<accession>A0A653BKB6</accession>
<protein>
    <submittedName>
        <fullName evidence="2">Uncharacterized protein</fullName>
    </submittedName>
</protein>
<feature type="compositionally biased region" description="Basic and acidic residues" evidence="1">
    <location>
        <begin position="1"/>
        <end position="18"/>
    </location>
</feature>
<feature type="compositionally biased region" description="Basic residues" evidence="1">
    <location>
        <begin position="19"/>
        <end position="28"/>
    </location>
</feature>
<feature type="compositionally biased region" description="Polar residues" evidence="1">
    <location>
        <begin position="34"/>
        <end position="44"/>
    </location>
</feature>
<reference evidence="2 3" key="1">
    <citation type="submission" date="2019-01" db="EMBL/GenBank/DDBJ databases">
        <authorList>
            <person name="Sayadi A."/>
        </authorList>
    </citation>
    <scope>NUCLEOTIDE SEQUENCE [LARGE SCALE GENOMIC DNA]</scope>
</reference>